<dbReference type="EMBL" id="CP120631">
    <property type="protein sequence ID" value="WEW61599.1"/>
    <property type="molecule type" value="Genomic_DNA"/>
</dbReference>
<dbReference type="InterPro" id="IPR013154">
    <property type="entry name" value="ADH-like_N"/>
</dbReference>
<sequence>MSTMKEAFASVSHDRVKVFIKDSPIPEPNESQLLIRVVATGLNPKDWKYLTHTPTNQGDDVAGYVHSVGNKVTEFKPGDRVAALHQIRAAHGGYAEYAVVWAHTTFHLPKKTSFEAMTAALGLYQDLCLPIPWNPARTPTPLIVYGGASAVGSFVIKLANLSNIHPIIAVAGKSIPQVKPLLDPSQGDTIIDYRNGDEAVVAAFKEALSGKKLEYAFDAISAHNSYVNIGRVLDPEKGQIVVVSPAAKYDMPVDIKPKMTYVATVHEDGNRYRPEVKKVGPVGDMEFGSVFFRFFGLGLSHGWFWGHRYRLVEKGLEGIEAALNDLKEGHVSGFKYVVRIADTPGLEDR</sequence>
<keyword evidence="5" id="KW-1185">Reference proteome</keyword>
<dbReference type="Pfam" id="PF08240">
    <property type="entry name" value="ADH_N"/>
    <property type="match status" value="1"/>
</dbReference>
<dbReference type="PANTHER" id="PTHR45348">
    <property type="entry name" value="HYPOTHETICAL OXIDOREDUCTASE (EUROFUNG)"/>
    <property type="match status" value="1"/>
</dbReference>
<evidence type="ECO:0000256" key="2">
    <source>
        <dbReference type="ARBA" id="ARBA00023002"/>
    </source>
</evidence>
<organism evidence="4 5">
    <name type="scientific">Emydomyces testavorans</name>
    <dbReference type="NCBI Taxonomy" id="2070801"/>
    <lineage>
        <taxon>Eukaryota</taxon>
        <taxon>Fungi</taxon>
        <taxon>Dikarya</taxon>
        <taxon>Ascomycota</taxon>
        <taxon>Pezizomycotina</taxon>
        <taxon>Eurotiomycetes</taxon>
        <taxon>Eurotiomycetidae</taxon>
        <taxon>Onygenales</taxon>
        <taxon>Nannizziopsiaceae</taxon>
        <taxon>Emydomyces</taxon>
    </lineage>
</organism>
<evidence type="ECO:0000313" key="5">
    <source>
        <dbReference type="Proteomes" id="UP001219355"/>
    </source>
</evidence>
<reference evidence="4" key="1">
    <citation type="submission" date="2023-03" db="EMBL/GenBank/DDBJ databases">
        <title>Emydomyces testavorans Genome Sequence.</title>
        <authorList>
            <person name="Hoyer L."/>
        </authorList>
    </citation>
    <scope>NUCLEOTIDE SEQUENCE</scope>
    <source>
        <strain evidence="4">16-2883</strain>
    </source>
</reference>
<dbReference type="SUPFAM" id="SSF51735">
    <property type="entry name" value="NAD(P)-binding Rossmann-fold domains"/>
    <property type="match status" value="1"/>
</dbReference>
<dbReference type="PANTHER" id="PTHR45348:SF5">
    <property type="entry name" value="OXIDOREDUCTASE, PUTATIVE (AFU_ORTHOLOGUE AFUA_8G01420)-RELATED"/>
    <property type="match status" value="1"/>
</dbReference>
<dbReference type="Gene3D" id="3.40.50.720">
    <property type="entry name" value="NAD(P)-binding Rossmann-like Domain"/>
    <property type="match status" value="1"/>
</dbReference>
<dbReference type="GO" id="GO:0016651">
    <property type="term" value="F:oxidoreductase activity, acting on NAD(P)H"/>
    <property type="evidence" value="ECO:0007669"/>
    <property type="project" value="InterPro"/>
</dbReference>
<keyword evidence="2" id="KW-0560">Oxidoreductase</keyword>
<dbReference type="InterPro" id="IPR036291">
    <property type="entry name" value="NAD(P)-bd_dom_sf"/>
</dbReference>
<dbReference type="AlphaFoldDB" id="A0AAF0DMM2"/>
<dbReference type="Gene3D" id="3.90.180.10">
    <property type="entry name" value="Medium-chain alcohol dehydrogenases, catalytic domain"/>
    <property type="match status" value="1"/>
</dbReference>
<dbReference type="Proteomes" id="UP001219355">
    <property type="component" value="Chromosome 5"/>
</dbReference>
<protein>
    <recommendedName>
        <fullName evidence="3">Alcohol dehydrogenase-like N-terminal domain-containing protein</fullName>
    </recommendedName>
</protein>
<evidence type="ECO:0000259" key="3">
    <source>
        <dbReference type="Pfam" id="PF08240"/>
    </source>
</evidence>
<dbReference type="InterPro" id="IPR011032">
    <property type="entry name" value="GroES-like_sf"/>
</dbReference>
<dbReference type="CDD" id="cd08249">
    <property type="entry name" value="enoyl_reductase_like"/>
    <property type="match status" value="1"/>
</dbReference>
<accession>A0AAF0DMM2</accession>
<feature type="domain" description="Alcohol dehydrogenase-like N-terminal" evidence="3">
    <location>
        <begin position="30"/>
        <end position="110"/>
    </location>
</feature>
<name>A0AAF0DMM2_9EURO</name>
<dbReference type="InterPro" id="IPR047122">
    <property type="entry name" value="Trans-enoyl_RdTase-like"/>
</dbReference>
<dbReference type="SUPFAM" id="SSF50129">
    <property type="entry name" value="GroES-like"/>
    <property type="match status" value="1"/>
</dbReference>
<evidence type="ECO:0000313" key="4">
    <source>
        <dbReference type="EMBL" id="WEW61599.1"/>
    </source>
</evidence>
<comment type="similarity">
    <text evidence="1">Belongs to the zinc-containing alcohol dehydrogenase family.</text>
</comment>
<proteinExistence type="inferred from homology"/>
<evidence type="ECO:0000256" key="1">
    <source>
        <dbReference type="ARBA" id="ARBA00008072"/>
    </source>
</evidence>
<gene>
    <name evidence="4" type="ORF">PRK78_007090</name>
</gene>